<evidence type="ECO:0000313" key="2">
    <source>
        <dbReference type="Proteomes" id="UP000008908"/>
    </source>
</evidence>
<gene>
    <name evidence="1" type="ordered locus">Murru_0960</name>
</gene>
<name>G2PLH5_ALLRU</name>
<dbReference type="AlphaFoldDB" id="G2PLH5"/>
<dbReference type="PROSITE" id="PS51257">
    <property type="entry name" value="PROKAR_LIPOPROTEIN"/>
    <property type="match status" value="1"/>
</dbReference>
<reference evidence="2" key="1">
    <citation type="submission" date="2011-08" db="EMBL/GenBank/DDBJ databases">
        <title>The complete genome of Muricauda ruestringensis DSM 13258.</title>
        <authorList>
            <person name="Lucas S."/>
            <person name="Han J."/>
            <person name="Lapidus A."/>
            <person name="Bruce D."/>
            <person name="Goodwin L."/>
            <person name="Pitluck S."/>
            <person name="Peters L."/>
            <person name="Kyrpides N."/>
            <person name="Mavromatis K."/>
            <person name="Ivanova N."/>
            <person name="Ovchinnikova G."/>
            <person name="Teshima H."/>
            <person name="Detter J.C."/>
            <person name="Tapia R."/>
            <person name="Han C."/>
            <person name="Land M."/>
            <person name="Hauser L."/>
            <person name="Markowitz V."/>
            <person name="Cheng J.-F."/>
            <person name="Hugenholtz P."/>
            <person name="Woyke T."/>
            <person name="Wu D."/>
            <person name="Spring S."/>
            <person name="Schroeder M."/>
            <person name="Brambilla E."/>
            <person name="Klenk H.-P."/>
            <person name="Eisen J.A."/>
        </authorList>
    </citation>
    <scope>NUCLEOTIDE SEQUENCE [LARGE SCALE GENOMIC DNA]</scope>
    <source>
        <strain evidence="2">DSM 13258 / LMG 19739 / B1</strain>
    </source>
</reference>
<sequence length="49" mass="5332">MSKNKLGNLLSGAVLGLSCPKRSIEAAKNKYQYKFSGLSVVCFLVLIEL</sequence>
<protein>
    <submittedName>
        <fullName evidence="1">Uncharacterized protein</fullName>
    </submittedName>
</protein>
<proteinExistence type="predicted"/>
<dbReference type="HOGENOM" id="CLU_3137833_0_0_10"/>
<reference evidence="1 2" key="2">
    <citation type="journal article" date="2012" name="Stand. Genomic Sci.">
        <title>Complete genome sequence of the facultatively anaerobic, appendaged bacterium Muricauda ruestringensis type strain (B1(T)).</title>
        <authorList>
            <person name="Huntemann M."/>
            <person name="Teshima H."/>
            <person name="Lapidus A."/>
            <person name="Nolan M."/>
            <person name="Lucas S."/>
            <person name="Hammon N."/>
            <person name="Deshpande S."/>
            <person name="Cheng J.F."/>
            <person name="Tapia R."/>
            <person name="Goodwin L.A."/>
            <person name="Pitluck S."/>
            <person name="Liolios K."/>
            <person name="Pagani I."/>
            <person name="Ivanova N."/>
            <person name="Mavromatis K."/>
            <person name="Mikhailova N."/>
            <person name="Pati A."/>
            <person name="Chen A."/>
            <person name="Palaniappan K."/>
            <person name="Land M."/>
            <person name="Hauser L."/>
            <person name="Pan C."/>
            <person name="Brambilla E.M."/>
            <person name="Rohde M."/>
            <person name="Spring S."/>
            <person name="Goker M."/>
            <person name="Detter J.C."/>
            <person name="Bristow J."/>
            <person name="Eisen J.A."/>
            <person name="Markowitz V."/>
            <person name="Hugenholtz P."/>
            <person name="Kyrpides N.C."/>
            <person name="Klenk H.P."/>
            <person name="Woyke T."/>
        </authorList>
    </citation>
    <scope>NUCLEOTIDE SEQUENCE [LARGE SCALE GENOMIC DNA]</scope>
    <source>
        <strain evidence="2">DSM 13258 / LMG 19739 / B1</strain>
    </source>
</reference>
<accession>G2PLH5</accession>
<dbReference type="Proteomes" id="UP000008908">
    <property type="component" value="Chromosome"/>
</dbReference>
<organism evidence="1 2">
    <name type="scientific">Allomuricauda ruestringensis (strain DSM 13258 / CIP 107369 / LMG 19739 / B1)</name>
    <name type="common">Muricauda ruestringensis</name>
    <dbReference type="NCBI Taxonomy" id="886377"/>
    <lineage>
        <taxon>Bacteria</taxon>
        <taxon>Pseudomonadati</taxon>
        <taxon>Bacteroidota</taxon>
        <taxon>Flavobacteriia</taxon>
        <taxon>Flavobacteriales</taxon>
        <taxon>Flavobacteriaceae</taxon>
        <taxon>Flagellimonas</taxon>
    </lineage>
</organism>
<evidence type="ECO:0000313" key="1">
    <source>
        <dbReference type="EMBL" id="AEM70007.1"/>
    </source>
</evidence>
<dbReference type="EMBL" id="CP002999">
    <property type="protein sequence ID" value="AEM70007.1"/>
    <property type="molecule type" value="Genomic_DNA"/>
</dbReference>
<dbReference type="KEGG" id="mrs:Murru_0960"/>
<keyword evidence="2" id="KW-1185">Reference proteome</keyword>